<feature type="region of interest" description="Disordered" evidence="1">
    <location>
        <begin position="122"/>
        <end position="179"/>
    </location>
</feature>
<reference evidence="2" key="1">
    <citation type="submission" date="2013-11" db="EMBL/GenBank/DDBJ databases">
        <title>Genome sequence of the fusiform rust pathogen reveals effectors for host alternation and coevolution with pine.</title>
        <authorList>
            <consortium name="DOE Joint Genome Institute"/>
            <person name="Smith K."/>
            <person name="Pendleton A."/>
            <person name="Kubisiak T."/>
            <person name="Anderson C."/>
            <person name="Salamov A."/>
            <person name="Aerts A."/>
            <person name="Riley R."/>
            <person name="Clum A."/>
            <person name="Lindquist E."/>
            <person name="Ence D."/>
            <person name="Campbell M."/>
            <person name="Kronenberg Z."/>
            <person name="Feau N."/>
            <person name="Dhillon B."/>
            <person name="Hamelin R."/>
            <person name="Burleigh J."/>
            <person name="Smith J."/>
            <person name="Yandell M."/>
            <person name="Nelson C."/>
            <person name="Grigoriev I."/>
            <person name="Davis J."/>
        </authorList>
    </citation>
    <scope>NUCLEOTIDE SEQUENCE</scope>
    <source>
        <strain evidence="2">G11</strain>
    </source>
</reference>
<evidence type="ECO:0000313" key="3">
    <source>
        <dbReference type="Proteomes" id="UP000886653"/>
    </source>
</evidence>
<dbReference type="Proteomes" id="UP000886653">
    <property type="component" value="Unassembled WGS sequence"/>
</dbReference>
<feature type="compositionally biased region" description="Acidic residues" evidence="1">
    <location>
        <begin position="153"/>
        <end position="179"/>
    </location>
</feature>
<gene>
    <name evidence="2" type="ORF">CROQUDRAFT_102216</name>
</gene>
<keyword evidence="3" id="KW-1185">Reference proteome</keyword>
<protein>
    <submittedName>
        <fullName evidence="2">Uncharacterized protein</fullName>
    </submittedName>
</protein>
<comment type="caution">
    <text evidence="2">The sequence shown here is derived from an EMBL/GenBank/DDBJ whole genome shotgun (WGS) entry which is preliminary data.</text>
</comment>
<feature type="compositionally biased region" description="Acidic residues" evidence="1">
    <location>
        <begin position="122"/>
        <end position="138"/>
    </location>
</feature>
<evidence type="ECO:0000256" key="1">
    <source>
        <dbReference type="SAM" id="MobiDB-lite"/>
    </source>
</evidence>
<name>A0A9P6T5A9_9BASI</name>
<dbReference type="EMBL" id="MU167833">
    <property type="protein sequence ID" value="KAG0139089.1"/>
    <property type="molecule type" value="Genomic_DNA"/>
</dbReference>
<dbReference type="AlphaFoldDB" id="A0A9P6T5A9"/>
<dbReference type="OrthoDB" id="2506837at2759"/>
<proteinExistence type="predicted"/>
<feature type="non-terminal residue" evidence="2">
    <location>
        <position position="179"/>
    </location>
</feature>
<evidence type="ECO:0000313" key="2">
    <source>
        <dbReference type="EMBL" id="KAG0139089.1"/>
    </source>
</evidence>
<accession>A0A9P6T5A9</accession>
<organism evidence="2 3">
    <name type="scientific">Cronartium quercuum f. sp. fusiforme G11</name>
    <dbReference type="NCBI Taxonomy" id="708437"/>
    <lineage>
        <taxon>Eukaryota</taxon>
        <taxon>Fungi</taxon>
        <taxon>Dikarya</taxon>
        <taxon>Basidiomycota</taxon>
        <taxon>Pucciniomycotina</taxon>
        <taxon>Pucciniomycetes</taxon>
        <taxon>Pucciniales</taxon>
        <taxon>Coleosporiaceae</taxon>
        <taxon>Cronartium</taxon>
    </lineage>
</organism>
<sequence length="179" mass="20317">MLGYRSKNANKFFRRLDVEMLKEAEVSGKASRRRIRKLPRIPIPSTFKKAPKNLPVDFYDPEWFNQLAPGQKRLIADVKQVAFLPNAAQSLLPVHHPDEQLGDTLFAGKYLDVILEAYDLSEDDGGEFEGDGEEDFDNSDISIDLEKESEGSTSEEESDCFSEGDYGDLYDDEKEDTNK</sequence>